<organism evidence="2 3">
    <name type="scientific">Athelia psychrophila</name>
    <dbReference type="NCBI Taxonomy" id="1759441"/>
    <lineage>
        <taxon>Eukaryota</taxon>
        <taxon>Fungi</taxon>
        <taxon>Dikarya</taxon>
        <taxon>Basidiomycota</taxon>
        <taxon>Agaricomycotina</taxon>
        <taxon>Agaricomycetes</taxon>
        <taxon>Agaricomycetidae</taxon>
        <taxon>Atheliales</taxon>
        <taxon>Atheliaceae</taxon>
        <taxon>Athelia</taxon>
    </lineage>
</organism>
<dbReference type="EMBL" id="KV417511">
    <property type="protein sequence ID" value="KZP26968.1"/>
    <property type="molecule type" value="Genomic_DNA"/>
</dbReference>
<dbReference type="Proteomes" id="UP000076532">
    <property type="component" value="Unassembled WGS sequence"/>
</dbReference>
<dbReference type="Pfam" id="PF25484">
    <property type="entry name" value="DUF7907"/>
    <property type="match status" value="1"/>
</dbReference>
<proteinExistence type="predicted"/>
<keyword evidence="3" id="KW-1185">Reference proteome</keyword>
<protein>
    <recommendedName>
        <fullName evidence="1">DUF7907 domain-containing protein</fullName>
    </recommendedName>
</protein>
<evidence type="ECO:0000313" key="2">
    <source>
        <dbReference type="EMBL" id="KZP26968.1"/>
    </source>
</evidence>
<dbReference type="AlphaFoldDB" id="A0A166QBI8"/>
<gene>
    <name evidence="2" type="ORF">FIBSPDRAFT_731539</name>
</gene>
<sequence>MASETPETQPAAEAEGQRFWLKTAPLPGAPPSQYTGRYLRYHGSGYDTIMVMPDPPKFIRGLPDPGNSRILYTRNDSKDRVWGMVMGTGMKRGGWEIVQLVEKQGDEGFSWKDDGTGQEVLVWEGGTGKEWAGWMVMEWANGHPQLFWVTDKLKVELPVGSERVQIVRQLL</sequence>
<reference evidence="2 3" key="1">
    <citation type="journal article" date="2016" name="Mol. Biol. Evol.">
        <title>Comparative Genomics of Early-Diverging Mushroom-Forming Fungi Provides Insights into the Origins of Lignocellulose Decay Capabilities.</title>
        <authorList>
            <person name="Nagy L.G."/>
            <person name="Riley R."/>
            <person name="Tritt A."/>
            <person name="Adam C."/>
            <person name="Daum C."/>
            <person name="Floudas D."/>
            <person name="Sun H."/>
            <person name="Yadav J.S."/>
            <person name="Pangilinan J."/>
            <person name="Larsson K.H."/>
            <person name="Matsuura K."/>
            <person name="Barry K."/>
            <person name="Labutti K."/>
            <person name="Kuo R."/>
            <person name="Ohm R.A."/>
            <person name="Bhattacharya S.S."/>
            <person name="Shirouzu T."/>
            <person name="Yoshinaga Y."/>
            <person name="Martin F.M."/>
            <person name="Grigoriev I.V."/>
            <person name="Hibbett D.S."/>
        </authorList>
    </citation>
    <scope>NUCLEOTIDE SEQUENCE [LARGE SCALE GENOMIC DNA]</scope>
    <source>
        <strain evidence="2 3">CBS 109695</strain>
    </source>
</reference>
<evidence type="ECO:0000259" key="1">
    <source>
        <dbReference type="Pfam" id="PF25484"/>
    </source>
</evidence>
<feature type="domain" description="DUF7907" evidence="1">
    <location>
        <begin position="17"/>
        <end position="169"/>
    </location>
</feature>
<dbReference type="OrthoDB" id="3518533at2759"/>
<name>A0A166QBI8_9AGAM</name>
<evidence type="ECO:0000313" key="3">
    <source>
        <dbReference type="Proteomes" id="UP000076532"/>
    </source>
</evidence>
<accession>A0A166QBI8</accession>
<dbReference type="InterPro" id="IPR057229">
    <property type="entry name" value="DUF7907"/>
</dbReference>